<name>A0ABW9G5L6_9GAMM</name>
<evidence type="ECO:0000313" key="3">
    <source>
        <dbReference type="Proteomes" id="UP001629953"/>
    </source>
</evidence>
<sequence>MIKPRNIKIILWIVVILLAISISVSFDEIKDTFSWKDIYSAISDILVLLVLYSYGYEKHLFSPTILALIGVNYIIDSVIGLYLNITENIFTHTELATFIGTYVICVPLICIFIKKYCDYLKNQTKTEC</sequence>
<keyword evidence="1" id="KW-1133">Transmembrane helix</keyword>
<keyword evidence="1" id="KW-0812">Transmembrane</keyword>
<evidence type="ECO:0000256" key="1">
    <source>
        <dbReference type="SAM" id="Phobius"/>
    </source>
</evidence>
<keyword evidence="1" id="KW-0472">Membrane</keyword>
<reference evidence="2 3" key="1">
    <citation type="journal article" date="2013" name="Int. J. Syst. Evol. Microbiol.">
        <title>Celerinatantimonas yamalensis sp. nov., a cold-adapted diazotrophic bacterium from a cold permafrost brine.</title>
        <authorList>
            <person name="Shcherbakova V."/>
            <person name="Chuvilskaya N."/>
            <person name="Rivkina E."/>
            <person name="Demidov N."/>
            <person name="Uchaeva V."/>
            <person name="Suetin S."/>
            <person name="Suzina N."/>
            <person name="Gilichinsky D."/>
        </authorList>
    </citation>
    <scope>NUCLEOTIDE SEQUENCE [LARGE SCALE GENOMIC DNA]</scope>
    <source>
        <strain evidence="2 3">C7</strain>
    </source>
</reference>
<gene>
    <name evidence="2" type="ORF">ABUE30_06280</name>
</gene>
<protein>
    <submittedName>
        <fullName evidence="2">Uncharacterized protein</fullName>
    </submittedName>
</protein>
<evidence type="ECO:0000313" key="2">
    <source>
        <dbReference type="EMBL" id="MFM2484674.1"/>
    </source>
</evidence>
<comment type="caution">
    <text evidence="2">The sequence shown here is derived from an EMBL/GenBank/DDBJ whole genome shotgun (WGS) entry which is preliminary data.</text>
</comment>
<organism evidence="2 3">
    <name type="scientific">Celerinatantimonas yamalensis</name>
    <dbReference type="NCBI Taxonomy" id="559956"/>
    <lineage>
        <taxon>Bacteria</taxon>
        <taxon>Pseudomonadati</taxon>
        <taxon>Pseudomonadota</taxon>
        <taxon>Gammaproteobacteria</taxon>
        <taxon>Celerinatantimonadaceae</taxon>
        <taxon>Celerinatantimonas</taxon>
    </lineage>
</organism>
<keyword evidence="3" id="KW-1185">Reference proteome</keyword>
<feature type="transmembrane region" description="Helical" evidence="1">
    <location>
        <begin position="38"/>
        <end position="56"/>
    </location>
</feature>
<feature type="transmembrane region" description="Helical" evidence="1">
    <location>
        <begin position="9"/>
        <end position="26"/>
    </location>
</feature>
<dbReference type="RefSeq" id="WP_408622860.1">
    <property type="nucleotide sequence ID" value="NZ_JBEQCT010000002.1"/>
</dbReference>
<proteinExistence type="predicted"/>
<feature type="transmembrane region" description="Helical" evidence="1">
    <location>
        <begin position="95"/>
        <end position="113"/>
    </location>
</feature>
<accession>A0ABW9G5L6</accession>
<dbReference type="EMBL" id="JBEQCT010000002">
    <property type="protein sequence ID" value="MFM2484674.1"/>
    <property type="molecule type" value="Genomic_DNA"/>
</dbReference>
<dbReference type="Proteomes" id="UP001629953">
    <property type="component" value="Unassembled WGS sequence"/>
</dbReference>
<feature type="transmembrane region" description="Helical" evidence="1">
    <location>
        <begin position="63"/>
        <end position="83"/>
    </location>
</feature>